<protein>
    <submittedName>
        <fullName evidence="2">Phosphoribosyl transferase</fullName>
    </submittedName>
    <submittedName>
        <fullName evidence="3">Predicted dienelactone hydrolase</fullName>
    </submittedName>
</protein>
<evidence type="ECO:0000313" key="3">
    <source>
        <dbReference type="EMBL" id="STX33089.1"/>
    </source>
</evidence>
<dbReference type="RefSeq" id="WP_237758957.1">
    <property type="nucleotide sequence ID" value="NZ_LNXT01000005.1"/>
</dbReference>
<keyword evidence="2" id="KW-0808">Transferase</keyword>
<dbReference type="SUPFAM" id="SSF53474">
    <property type="entry name" value="alpha/beta-Hydrolases"/>
    <property type="match status" value="1"/>
</dbReference>
<name>A0A378ID10_9GAMM</name>
<accession>A0A378ID10</accession>
<reference evidence="3 5" key="2">
    <citation type="submission" date="2018-06" db="EMBL/GenBank/DDBJ databases">
        <authorList>
            <consortium name="Pathogen Informatics"/>
            <person name="Doyle S."/>
        </authorList>
    </citation>
    <scope>NUCLEOTIDE SEQUENCE [LARGE SCALE GENOMIC DNA]</scope>
    <source>
        <strain evidence="3 5">NCTC12437</strain>
    </source>
</reference>
<feature type="domain" description="Dienelactone hydrolase" evidence="1">
    <location>
        <begin position="31"/>
        <end position="212"/>
    </location>
</feature>
<dbReference type="AlphaFoldDB" id="A0A378ID10"/>
<reference evidence="2 4" key="1">
    <citation type="submission" date="2015-11" db="EMBL/GenBank/DDBJ databases">
        <title>Genomic analysis of 38 Legionella species identifies large and diverse effector repertoires.</title>
        <authorList>
            <person name="Burstein D."/>
            <person name="Amaro F."/>
            <person name="Zusman T."/>
            <person name="Lifshitz Z."/>
            <person name="Cohen O."/>
            <person name="Gilbert J.A."/>
            <person name="Pupko T."/>
            <person name="Shuman H.A."/>
            <person name="Segal G."/>
        </authorList>
    </citation>
    <scope>NUCLEOTIDE SEQUENCE [LARGE SCALE GENOMIC DNA]</scope>
    <source>
        <strain evidence="2 4">CDC#1407-AL-14</strain>
    </source>
</reference>
<dbReference type="Gene3D" id="3.40.50.1820">
    <property type="entry name" value="alpha/beta hydrolase"/>
    <property type="match status" value="1"/>
</dbReference>
<evidence type="ECO:0000313" key="2">
    <source>
        <dbReference type="EMBL" id="KTC75321.1"/>
    </source>
</evidence>
<dbReference type="Pfam" id="PF01738">
    <property type="entry name" value="DLH"/>
    <property type="match status" value="1"/>
</dbReference>
<dbReference type="GO" id="GO:0016787">
    <property type="term" value="F:hydrolase activity"/>
    <property type="evidence" value="ECO:0007669"/>
    <property type="project" value="UniProtKB-KW"/>
</dbReference>
<dbReference type="Proteomes" id="UP000255066">
    <property type="component" value="Unassembled WGS sequence"/>
</dbReference>
<gene>
    <name evidence="2" type="ORF">Lbir_0466</name>
    <name evidence="3" type="ORF">NCTC12437_02908</name>
</gene>
<organism evidence="3 5">
    <name type="scientific">Legionella birminghamensis</name>
    <dbReference type="NCBI Taxonomy" id="28083"/>
    <lineage>
        <taxon>Bacteria</taxon>
        <taxon>Pseudomonadati</taxon>
        <taxon>Pseudomonadota</taxon>
        <taxon>Gammaproteobacteria</taxon>
        <taxon>Legionellales</taxon>
        <taxon>Legionellaceae</taxon>
        <taxon>Legionella</taxon>
    </lineage>
</organism>
<dbReference type="EMBL" id="UGNW01000001">
    <property type="protein sequence ID" value="STX33089.1"/>
    <property type="molecule type" value="Genomic_DNA"/>
</dbReference>
<dbReference type="InterPro" id="IPR002925">
    <property type="entry name" value="Dienelactn_hydro"/>
</dbReference>
<dbReference type="InterPro" id="IPR029058">
    <property type="entry name" value="AB_hydrolase_fold"/>
</dbReference>
<keyword evidence="4" id="KW-1185">Reference proteome</keyword>
<dbReference type="InterPro" id="IPR050261">
    <property type="entry name" value="FrsA_esterase"/>
</dbReference>
<dbReference type="GO" id="GO:0016740">
    <property type="term" value="F:transferase activity"/>
    <property type="evidence" value="ECO:0007669"/>
    <property type="project" value="UniProtKB-KW"/>
</dbReference>
<sequence>MGFANVSQMNKYDRNKKHAVTIPSGKDSLDGLLFIPEAAKSIVLFVHGSGSSRLSIRNQFVAGALNEMGHATLLFDLLTPKEEAIDSFTRELRFNISLLASRLIDVKHWCQDTLDPMTAGIGYFGASTGAGAALEAAAREPDQVKAIVSRGGRPDLALAYLPRVKAPTLLIVGSYDIAVIKFNREARSKMTCHTQLDIVPGASHLFEESGKLEEVSRLANAWFNNYLM</sequence>
<dbReference type="Proteomes" id="UP000054735">
    <property type="component" value="Unassembled WGS sequence"/>
</dbReference>
<dbReference type="PANTHER" id="PTHR22946">
    <property type="entry name" value="DIENELACTONE HYDROLASE DOMAIN-CONTAINING PROTEIN-RELATED"/>
    <property type="match status" value="1"/>
</dbReference>
<evidence type="ECO:0000313" key="4">
    <source>
        <dbReference type="Proteomes" id="UP000054735"/>
    </source>
</evidence>
<dbReference type="STRING" id="28083.Lbir_0466"/>
<dbReference type="EMBL" id="LNXT01000005">
    <property type="protein sequence ID" value="KTC75321.1"/>
    <property type="molecule type" value="Genomic_DNA"/>
</dbReference>
<evidence type="ECO:0000313" key="5">
    <source>
        <dbReference type="Proteomes" id="UP000255066"/>
    </source>
</evidence>
<keyword evidence="3" id="KW-0378">Hydrolase</keyword>
<proteinExistence type="predicted"/>
<evidence type="ECO:0000259" key="1">
    <source>
        <dbReference type="Pfam" id="PF01738"/>
    </source>
</evidence>